<dbReference type="EMBL" id="CAIT01000005">
    <property type="protein sequence ID" value="CCH52375.1"/>
    <property type="molecule type" value="Genomic_DNA"/>
</dbReference>
<evidence type="ECO:0000256" key="5">
    <source>
        <dbReference type="ARBA" id="ARBA00022777"/>
    </source>
</evidence>
<proteinExistence type="predicted"/>
<dbReference type="Gene3D" id="3.30.450.20">
    <property type="entry name" value="PAS domain"/>
    <property type="match status" value="5"/>
</dbReference>
<dbReference type="Gene3D" id="3.30.565.10">
    <property type="entry name" value="Histidine kinase-like ATPase, C-terminal domain"/>
    <property type="match status" value="1"/>
</dbReference>
<feature type="domain" description="Histidine kinase" evidence="6">
    <location>
        <begin position="781"/>
        <end position="1014"/>
    </location>
</feature>
<dbReference type="SUPFAM" id="SSF55874">
    <property type="entry name" value="ATPase domain of HSP90 chaperone/DNA topoisomerase II/histidine kinase"/>
    <property type="match status" value="1"/>
</dbReference>
<dbReference type="SUPFAM" id="SSF47384">
    <property type="entry name" value="Homodimeric domain of signal transducing histidine kinase"/>
    <property type="match status" value="1"/>
</dbReference>
<evidence type="ECO:0000256" key="3">
    <source>
        <dbReference type="ARBA" id="ARBA00022553"/>
    </source>
</evidence>
<evidence type="ECO:0000259" key="6">
    <source>
        <dbReference type="PROSITE" id="PS50109"/>
    </source>
</evidence>
<evidence type="ECO:0000256" key="4">
    <source>
        <dbReference type="ARBA" id="ARBA00022679"/>
    </source>
</evidence>
<dbReference type="PANTHER" id="PTHR43304">
    <property type="entry name" value="PHYTOCHROME-LIKE PROTEIN CPH1"/>
    <property type="match status" value="1"/>
</dbReference>
<keyword evidence="4 7" id="KW-0808">Transferase</keyword>
<dbReference type="Pfam" id="PF08448">
    <property type="entry name" value="PAS_4"/>
    <property type="match status" value="2"/>
</dbReference>
<dbReference type="PROSITE" id="PS50109">
    <property type="entry name" value="HIS_KIN"/>
    <property type="match status" value="1"/>
</dbReference>
<dbReference type="STRING" id="1185876.BN8_01372"/>
<dbReference type="Pfam" id="PF02518">
    <property type="entry name" value="HATPase_c"/>
    <property type="match status" value="1"/>
</dbReference>
<dbReference type="InterPro" id="IPR004358">
    <property type="entry name" value="Sig_transdc_His_kin-like_C"/>
</dbReference>
<dbReference type="PANTHER" id="PTHR43304:SF1">
    <property type="entry name" value="PAC DOMAIN-CONTAINING PROTEIN"/>
    <property type="match status" value="1"/>
</dbReference>
<comment type="catalytic activity">
    <reaction evidence="1">
        <text>ATP + protein L-histidine = ADP + protein N-phospho-L-histidine.</text>
        <dbReference type="EC" id="2.7.13.3"/>
    </reaction>
</comment>
<dbReference type="eggNOG" id="COG4251">
    <property type="taxonomic scope" value="Bacteria"/>
</dbReference>
<dbReference type="CDD" id="cd00082">
    <property type="entry name" value="HisKA"/>
    <property type="match status" value="1"/>
</dbReference>
<dbReference type="GO" id="GO:0000155">
    <property type="term" value="F:phosphorelay sensor kinase activity"/>
    <property type="evidence" value="ECO:0007669"/>
    <property type="project" value="InterPro"/>
</dbReference>
<dbReference type="Pfam" id="PF13426">
    <property type="entry name" value="PAS_9"/>
    <property type="match status" value="2"/>
</dbReference>
<gene>
    <name evidence="7" type="ORF">BN8_01372</name>
</gene>
<accession>I2GEQ0</accession>
<dbReference type="EC" id="2.7.13.3" evidence="2"/>
<dbReference type="SUPFAM" id="SSF55785">
    <property type="entry name" value="PYP-like sensor domain (PAS domain)"/>
    <property type="match status" value="5"/>
</dbReference>
<name>I2GEQ0_9BACT</name>
<dbReference type="SMART" id="SM00388">
    <property type="entry name" value="HisKA"/>
    <property type="match status" value="1"/>
</dbReference>
<dbReference type="InterPro" id="IPR013656">
    <property type="entry name" value="PAS_4"/>
</dbReference>
<dbReference type="InterPro" id="IPR000014">
    <property type="entry name" value="PAS"/>
</dbReference>
<dbReference type="Gene3D" id="1.10.287.130">
    <property type="match status" value="1"/>
</dbReference>
<comment type="caution">
    <text evidence="7">The sequence shown here is derived from an EMBL/GenBank/DDBJ whole genome shotgun (WGS) entry which is preliminary data.</text>
</comment>
<evidence type="ECO:0000313" key="7">
    <source>
        <dbReference type="EMBL" id="CCH52375.1"/>
    </source>
</evidence>
<keyword evidence="8" id="KW-1185">Reference proteome</keyword>
<dbReference type="InterPro" id="IPR036890">
    <property type="entry name" value="HATPase_C_sf"/>
</dbReference>
<dbReference type="SMART" id="SM00387">
    <property type="entry name" value="HATPase_c"/>
    <property type="match status" value="1"/>
</dbReference>
<dbReference type="Proteomes" id="UP000009309">
    <property type="component" value="Unassembled WGS sequence"/>
</dbReference>
<dbReference type="CDD" id="cd00130">
    <property type="entry name" value="PAS"/>
    <property type="match status" value="1"/>
</dbReference>
<dbReference type="AlphaFoldDB" id="I2GEQ0"/>
<evidence type="ECO:0000313" key="8">
    <source>
        <dbReference type="Proteomes" id="UP000009309"/>
    </source>
</evidence>
<dbReference type="Pfam" id="PF00512">
    <property type="entry name" value="HisKA"/>
    <property type="match status" value="1"/>
</dbReference>
<protein>
    <recommendedName>
        <fullName evidence="2">histidine kinase</fullName>
        <ecNumber evidence="2">2.7.13.3</ecNumber>
    </recommendedName>
</protein>
<keyword evidence="5" id="KW-0418">Kinase</keyword>
<dbReference type="InterPro" id="IPR003661">
    <property type="entry name" value="HisK_dim/P_dom"/>
</dbReference>
<dbReference type="InterPro" id="IPR003594">
    <property type="entry name" value="HATPase_dom"/>
</dbReference>
<dbReference type="InterPro" id="IPR036097">
    <property type="entry name" value="HisK_dim/P_sf"/>
</dbReference>
<sequence>MMPTSAASASETDHSLMQTALDGASCGIIVYEAQKEESGAIRQWHPLLTNRTANTLLTTVSSDSADPAVSFFAEASLQDLAADALKTGQSKQHTAWLTNHANGRTCYDLTMVPYDRGITLTVLTETALWRQNELLSFALNNTLNGIVVYETVRGTDGHILDYRTVYYNQLALDILGVSPEQLEQQLLFQRRPENRIDAEILRRVVDENEVVNREIFWPVKQRWYLVHTQAFGDGFYTLFQDIDVEKQSKQRLLEQQDMLQGMMDSSDSYITYCETVRDEAGQIVDFIYRLTNAFVNQLIGLPGDQIVGQPMTRFFQDVKKIGLFQRYIEVVESGEPQTFEFHYLADGYDGWFLISATPLAQGFVLSFKDISELKLASLTIERQKTFLDSVMDQSPNSITVERTIRNDAGQIVDFQAVLINPAALAMGGHTQADALSKPISQLNPQFVSSGLLAAYRHVMESGEPFHVSFPYPRINGWLQLAVARIDADTLISVFTDITESQQALVKLQQQHELLEGIMNSSLSAITLYDPVLDESGQLLDLRVAMTNEASLRLSKRTYEEVMGKTMTEIYPQTKEIGLWDRYAEVYQTGQFSRVEHYYPHIDSWFDVAISKLGEGIVVMFNDITTSKKAILKVEQQASILQTVLDGCQTPISLFEAIRNETGTIIDFRYILQNEANARLVGHPISETPNRTMLDVLPNLLTSGLFDRYVEVVETGEPQRFEQYFSDKGIDGWFNLSLIRHGDGLIVAAQDQTLLREALNRSEQLITELQRSNHNLEQFAYVASHDLQEPLRKIQSFGDILRQQYGSALDSNGQDIVLRMQSAAGRMQTLIRDLLTYSRLSTQQEIVAEVSLTDLLQTIRNDLDTLIQEKNARLTIGALPTLLGNATQLRQLFQNLLSNALKFAKPLGTPGAEQPVISVLAEQVSWKAVPASIPDRQPKQWTAISVADNGIGFDEQYSDRVFQLFERLHGRNQYPGTGLGLSIARRVAENHGGTIAVRSQPGVGTTFTVYLPEEEKGEERRKEGKE</sequence>
<dbReference type="PRINTS" id="PR00344">
    <property type="entry name" value="BCTRLSENSOR"/>
</dbReference>
<keyword evidence="3" id="KW-0597">Phosphoprotein</keyword>
<dbReference type="InterPro" id="IPR005467">
    <property type="entry name" value="His_kinase_dom"/>
</dbReference>
<reference evidence="7 8" key="1">
    <citation type="journal article" date="2012" name="J. Bacteriol.">
        <title>Genome Sequence of the Filamentous Bacterium Fibrisoma limi BUZ 3T.</title>
        <authorList>
            <person name="Filippini M."/>
            <person name="Qi W."/>
            <person name="Jaenicke S."/>
            <person name="Goesmann A."/>
            <person name="Smits T.H."/>
            <person name="Bagheri H.C."/>
        </authorList>
    </citation>
    <scope>NUCLEOTIDE SEQUENCE [LARGE SCALE GENOMIC DNA]</scope>
    <source>
        <strain evidence="8">BUZ 3T</strain>
    </source>
</reference>
<evidence type="ECO:0000256" key="2">
    <source>
        <dbReference type="ARBA" id="ARBA00012438"/>
    </source>
</evidence>
<evidence type="ECO:0000256" key="1">
    <source>
        <dbReference type="ARBA" id="ARBA00000085"/>
    </source>
</evidence>
<dbReference type="InterPro" id="IPR035965">
    <property type="entry name" value="PAS-like_dom_sf"/>
</dbReference>
<organism evidence="7 8">
    <name type="scientific">Fibrisoma limi BUZ 3</name>
    <dbReference type="NCBI Taxonomy" id="1185876"/>
    <lineage>
        <taxon>Bacteria</taxon>
        <taxon>Pseudomonadati</taxon>
        <taxon>Bacteroidota</taxon>
        <taxon>Cytophagia</taxon>
        <taxon>Cytophagales</taxon>
        <taxon>Spirosomataceae</taxon>
        <taxon>Fibrisoma</taxon>
    </lineage>
</organism>
<dbReference type="InterPro" id="IPR052162">
    <property type="entry name" value="Sensor_kinase/Photoreceptor"/>
</dbReference>